<evidence type="ECO:0000259" key="4">
    <source>
        <dbReference type="Pfam" id="PF00156"/>
    </source>
</evidence>
<keyword evidence="5" id="KW-0808">Transferase</keyword>
<sequence length="181" mass="21078">MEKRLIFDNQLINITISRLCHELIENHQSFDNSAILGLQPRGIFLAERLRQRLQDITRQKIALGYLDVTFYRDDFRRSDIKANATKIDFVVEGREVILVDDVLYTGRTVRAAMDAMTAFGRPEKVELLTLIDRKYTRHLPVEANYVGRQVNTLQSQRIKVEWKEQGAAQDSIWLVEQEDEA</sequence>
<dbReference type="NCBIfam" id="NF003549">
    <property type="entry name" value="PRK05205.1-5"/>
    <property type="match status" value="1"/>
</dbReference>
<evidence type="ECO:0000313" key="5">
    <source>
        <dbReference type="EMBL" id="EAY31946.1"/>
    </source>
</evidence>
<reference evidence="5 6" key="1">
    <citation type="submission" date="2007-01" db="EMBL/GenBank/DDBJ databases">
        <authorList>
            <person name="Haygood M."/>
            <person name="Podell S."/>
            <person name="Anderson C."/>
            <person name="Hopkinson B."/>
            <person name="Roe K."/>
            <person name="Barbeau K."/>
            <person name="Gaasterland T."/>
            <person name="Ferriera S."/>
            <person name="Johnson J."/>
            <person name="Kravitz S."/>
            <person name="Beeson K."/>
            <person name="Sutton G."/>
            <person name="Rogers Y.-H."/>
            <person name="Friedman R."/>
            <person name="Frazier M."/>
            <person name="Venter J.C."/>
        </authorList>
    </citation>
    <scope>NUCLEOTIDE SEQUENCE [LARGE SCALE GENOMIC DNA]</scope>
    <source>
        <strain evidence="5 6">ATCC 23134</strain>
    </source>
</reference>
<dbReference type="Proteomes" id="UP000004095">
    <property type="component" value="Unassembled WGS sequence"/>
</dbReference>
<evidence type="ECO:0000256" key="2">
    <source>
        <dbReference type="ARBA" id="ARBA00023015"/>
    </source>
</evidence>
<dbReference type="Pfam" id="PF00156">
    <property type="entry name" value="Pribosyltran"/>
    <property type="match status" value="1"/>
</dbReference>
<keyword evidence="5" id="KW-0328">Glycosyltransferase</keyword>
<evidence type="ECO:0000256" key="1">
    <source>
        <dbReference type="ARBA" id="ARBA00005565"/>
    </source>
</evidence>
<gene>
    <name evidence="5" type="ORF">M23134_01975</name>
</gene>
<organism evidence="5 6">
    <name type="scientific">Microscilla marina ATCC 23134</name>
    <dbReference type="NCBI Taxonomy" id="313606"/>
    <lineage>
        <taxon>Bacteria</taxon>
        <taxon>Pseudomonadati</taxon>
        <taxon>Bacteroidota</taxon>
        <taxon>Cytophagia</taxon>
        <taxon>Cytophagales</taxon>
        <taxon>Microscillaceae</taxon>
        <taxon>Microscilla</taxon>
    </lineage>
</organism>
<evidence type="ECO:0000256" key="3">
    <source>
        <dbReference type="ARBA" id="ARBA00023163"/>
    </source>
</evidence>
<keyword evidence="3" id="KW-0804">Transcription</keyword>
<dbReference type="InterPro" id="IPR050137">
    <property type="entry name" value="PyrR_bifunctional"/>
</dbReference>
<evidence type="ECO:0000313" key="6">
    <source>
        <dbReference type="Proteomes" id="UP000004095"/>
    </source>
</evidence>
<accession>A1ZCE4</accession>
<dbReference type="Gene3D" id="3.40.50.2020">
    <property type="match status" value="1"/>
</dbReference>
<dbReference type="CDD" id="cd06223">
    <property type="entry name" value="PRTases_typeI"/>
    <property type="match status" value="1"/>
</dbReference>
<proteinExistence type="inferred from homology"/>
<dbReference type="PANTHER" id="PTHR11608">
    <property type="entry name" value="BIFUNCTIONAL PROTEIN PYRR"/>
    <property type="match status" value="1"/>
</dbReference>
<dbReference type="InterPro" id="IPR029057">
    <property type="entry name" value="PRTase-like"/>
</dbReference>
<feature type="domain" description="Phosphoribosyltransferase" evidence="4">
    <location>
        <begin position="6"/>
        <end position="163"/>
    </location>
</feature>
<dbReference type="OrthoDB" id="9802227at2"/>
<keyword evidence="6" id="KW-1185">Reference proteome</keyword>
<dbReference type="RefSeq" id="WP_002692790.1">
    <property type="nucleotide sequence ID" value="NZ_AAWS01000001.1"/>
</dbReference>
<comment type="similarity">
    <text evidence="1">Belongs to the purine/pyrimidine phosphoribosyltransferase family. PyrR subfamily.</text>
</comment>
<protein>
    <submittedName>
        <fullName evidence="5">PyrR bifunctional protein</fullName>
        <ecNumber evidence="5">2.4.2.9</ecNumber>
    </submittedName>
</protein>
<dbReference type="AlphaFoldDB" id="A1ZCE4"/>
<keyword evidence="2" id="KW-0805">Transcription regulation</keyword>
<dbReference type="InterPro" id="IPR000836">
    <property type="entry name" value="PRTase_dom"/>
</dbReference>
<dbReference type="SUPFAM" id="SSF53271">
    <property type="entry name" value="PRTase-like"/>
    <property type="match status" value="1"/>
</dbReference>
<dbReference type="eggNOG" id="COG2065">
    <property type="taxonomic scope" value="Bacteria"/>
</dbReference>
<dbReference type="EC" id="2.4.2.9" evidence="5"/>
<name>A1ZCE4_MICM2</name>
<comment type="caution">
    <text evidence="5">The sequence shown here is derived from an EMBL/GenBank/DDBJ whole genome shotgun (WGS) entry which is preliminary data.</text>
</comment>
<dbReference type="PANTHER" id="PTHR11608:SF0">
    <property type="entry name" value="BIFUNCTIONAL PROTEIN PYRR"/>
    <property type="match status" value="1"/>
</dbReference>
<dbReference type="EMBL" id="AAWS01000001">
    <property type="protein sequence ID" value="EAY31946.1"/>
    <property type="molecule type" value="Genomic_DNA"/>
</dbReference>
<dbReference type="FunFam" id="3.40.50.2020:FF:000020">
    <property type="entry name" value="Bifunctional protein PyrR"/>
    <property type="match status" value="1"/>
</dbReference>
<dbReference type="GO" id="GO:0004845">
    <property type="term" value="F:uracil phosphoribosyltransferase activity"/>
    <property type="evidence" value="ECO:0007669"/>
    <property type="project" value="UniProtKB-EC"/>
</dbReference>